<evidence type="ECO:0000313" key="3">
    <source>
        <dbReference type="EMBL" id="CAF3861839.1"/>
    </source>
</evidence>
<evidence type="ECO:0000313" key="2">
    <source>
        <dbReference type="EMBL" id="CAF2035097.1"/>
    </source>
</evidence>
<proteinExistence type="predicted"/>
<protein>
    <submittedName>
        <fullName evidence="2">Uncharacterized protein</fullName>
    </submittedName>
</protein>
<dbReference type="Proteomes" id="UP000663842">
    <property type="component" value="Unassembled WGS sequence"/>
</dbReference>
<comment type="caution">
    <text evidence="2">The sequence shown here is derived from an EMBL/GenBank/DDBJ whole genome shotgun (WGS) entry which is preliminary data.</text>
</comment>
<organism evidence="2 4">
    <name type="scientific">Rotaria magnacalcarata</name>
    <dbReference type="NCBI Taxonomy" id="392030"/>
    <lineage>
        <taxon>Eukaryota</taxon>
        <taxon>Metazoa</taxon>
        <taxon>Spiralia</taxon>
        <taxon>Gnathifera</taxon>
        <taxon>Rotifera</taxon>
        <taxon>Eurotatoria</taxon>
        <taxon>Bdelloidea</taxon>
        <taxon>Philodinida</taxon>
        <taxon>Philodinidae</taxon>
        <taxon>Rotaria</taxon>
    </lineage>
</organism>
<evidence type="ECO:0000313" key="4">
    <source>
        <dbReference type="Proteomes" id="UP000663887"/>
    </source>
</evidence>
<dbReference type="AlphaFoldDB" id="A0A816NEW2"/>
<dbReference type="Proteomes" id="UP000663887">
    <property type="component" value="Unassembled WGS sequence"/>
</dbReference>
<sequence>MSETPLLIVEKDSSTNSYCQIATIKNNEDQAHGDDTHIELIKVQENLLTNSQSDISSNELLAVHDENFHISSYDKKENDINLNDILLRRQQRSPIDICEFEVDLGNGQITKSISSYQTDDKQQRTKSILSVDSIQPTTTSRVPFTSQMYNEQIYPKHQPTVDHHDELNILFNSHDHIKQRQSKFSFPTVTMLIAGTTIVILIIVVIFFIF</sequence>
<reference evidence="2" key="1">
    <citation type="submission" date="2021-02" db="EMBL/GenBank/DDBJ databases">
        <authorList>
            <person name="Nowell W R."/>
        </authorList>
    </citation>
    <scope>NUCLEOTIDE SEQUENCE</scope>
</reference>
<gene>
    <name evidence="3" type="ORF">UXM345_LOCUS8425</name>
    <name evidence="2" type="ORF">XDN619_LOCUS5771</name>
</gene>
<evidence type="ECO:0000256" key="1">
    <source>
        <dbReference type="SAM" id="Phobius"/>
    </source>
</evidence>
<keyword evidence="1" id="KW-0812">Transmembrane</keyword>
<keyword evidence="1" id="KW-1133">Transmembrane helix</keyword>
<feature type="transmembrane region" description="Helical" evidence="1">
    <location>
        <begin position="184"/>
        <end position="209"/>
    </location>
</feature>
<accession>A0A816NEW2</accession>
<dbReference type="EMBL" id="CAJNRG010001613">
    <property type="protein sequence ID" value="CAF2035097.1"/>
    <property type="molecule type" value="Genomic_DNA"/>
</dbReference>
<name>A0A816NEW2_9BILA</name>
<keyword evidence="1" id="KW-0472">Membrane</keyword>
<dbReference type="EMBL" id="CAJOBF010000735">
    <property type="protein sequence ID" value="CAF3861839.1"/>
    <property type="molecule type" value="Genomic_DNA"/>
</dbReference>